<keyword evidence="2" id="KW-1133">Transmembrane helix</keyword>
<evidence type="ECO:0000256" key="2">
    <source>
        <dbReference type="SAM" id="Phobius"/>
    </source>
</evidence>
<keyword evidence="2" id="KW-0472">Membrane</keyword>
<organism evidence="3 4">
    <name type="scientific">Reticulomyxa filosa</name>
    <dbReference type="NCBI Taxonomy" id="46433"/>
    <lineage>
        <taxon>Eukaryota</taxon>
        <taxon>Sar</taxon>
        <taxon>Rhizaria</taxon>
        <taxon>Retaria</taxon>
        <taxon>Foraminifera</taxon>
        <taxon>Monothalamids</taxon>
        <taxon>Reticulomyxidae</taxon>
        <taxon>Reticulomyxa</taxon>
    </lineage>
</organism>
<sequence length="129" mass="14755">MDNADSKDIDVDEPSVNTNSNNKASSSSSSSSNVKAKHDRTPSEMAIAGMDQQWEQNLGFAGLPEKNKSATQELDRRNQKLFSRTRAKDSFSIVKDGLFVCFPSLFFFFFFFFFFCPMHFEKKKLNKIQ</sequence>
<evidence type="ECO:0000313" key="3">
    <source>
        <dbReference type="EMBL" id="ETO18744.1"/>
    </source>
</evidence>
<accession>X6MZ23</accession>
<reference evidence="3 4" key="1">
    <citation type="journal article" date="2013" name="Curr. Biol.">
        <title>The Genome of the Foraminiferan Reticulomyxa filosa.</title>
        <authorList>
            <person name="Glockner G."/>
            <person name="Hulsmann N."/>
            <person name="Schleicher M."/>
            <person name="Noegel A.A."/>
            <person name="Eichinger L."/>
            <person name="Gallinger C."/>
            <person name="Pawlowski J."/>
            <person name="Sierra R."/>
            <person name="Euteneuer U."/>
            <person name="Pillet L."/>
            <person name="Moustafa A."/>
            <person name="Platzer M."/>
            <person name="Groth M."/>
            <person name="Szafranski K."/>
            <person name="Schliwa M."/>
        </authorList>
    </citation>
    <scope>NUCLEOTIDE SEQUENCE [LARGE SCALE GENOMIC DNA]</scope>
</reference>
<evidence type="ECO:0000313" key="4">
    <source>
        <dbReference type="Proteomes" id="UP000023152"/>
    </source>
</evidence>
<proteinExistence type="predicted"/>
<feature type="compositionally biased region" description="Low complexity" evidence="1">
    <location>
        <begin position="15"/>
        <end position="34"/>
    </location>
</feature>
<protein>
    <submittedName>
        <fullName evidence="3">Uncharacterized protein</fullName>
    </submittedName>
</protein>
<name>X6MZ23_RETFI</name>
<gene>
    <name evidence="3" type="ORF">RFI_18510</name>
</gene>
<comment type="caution">
    <text evidence="3">The sequence shown here is derived from an EMBL/GenBank/DDBJ whole genome shotgun (WGS) entry which is preliminary data.</text>
</comment>
<dbReference type="AlphaFoldDB" id="X6MZ23"/>
<keyword evidence="4" id="KW-1185">Reference proteome</keyword>
<dbReference type="EMBL" id="ASPP01014461">
    <property type="protein sequence ID" value="ETO18744.1"/>
    <property type="molecule type" value="Genomic_DNA"/>
</dbReference>
<keyword evidence="2" id="KW-0812">Transmembrane</keyword>
<dbReference type="Proteomes" id="UP000023152">
    <property type="component" value="Unassembled WGS sequence"/>
</dbReference>
<evidence type="ECO:0000256" key="1">
    <source>
        <dbReference type="SAM" id="MobiDB-lite"/>
    </source>
</evidence>
<feature type="region of interest" description="Disordered" evidence="1">
    <location>
        <begin position="1"/>
        <end position="47"/>
    </location>
</feature>
<feature type="transmembrane region" description="Helical" evidence="2">
    <location>
        <begin position="97"/>
        <end position="120"/>
    </location>
</feature>